<dbReference type="Gene3D" id="1.10.10.60">
    <property type="entry name" value="Homeodomain-like"/>
    <property type="match status" value="1"/>
</dbReference>
<keyword evidence="3 5" id="KW-0371">Homeobox</keyword>
<dbReference type="PANTHER" id="PTHR24339">
    <property type="entry name" value="HOMEOBOX PROTEIN EMX-RELATED"/>
    <property type="match status" value="1"/>
</dbReference>
<keyword evidence="10" id="KW-1185">Reference proteome</keyword>
<reference evidence="9 10" key="1">
    <citation type="submission" date="2016-08" db="EMBL/GenBank/DDBJ databases">
        <title>A Parts List for Fungal Cellulosomes Revealed by Comparative Genomics.</title>
        <authorList>
            <consortium name="DOE Joint Genome Institute"/>
            <person name="Haitjema C.H."/>
            <person name="Gilmore S.P."/>
            <person name="Henske J.K."/>
            <person name="Solomon K.V."/>
            <person name="De Groot R."/>
            <person name="Kuo A."/>
            <person name="Mondo S.J."/>
            <person name="Salamov A.A."/>
            <person name="Labutti K."/>
            <person name="Zhao Z."/>
            <person name="Chiniquy J."/>
            <person name="Barry K."/>
            <person name="Brewer H.M."/>
            <person name="Purvine S.O."/>
            <person name="Wright A.T."/>
            <person name="Boxma B."/>
            <person name="Van Alen T."/>
            <person name="Hackstein J.H."/>
            <person name="Baker S.E."/>
            <person name="Grigoriev I.V."/>
            <person name="O'Malley M.A."/>
        </authorList>
    </citation>
    <scope>NUCLEOTIDE SEQUENCE [LARGE SCALE GENOMIC DNA]</scope>
    <source>
        <strain evidence="9 10">G1</strain>
    </source>
</reference>
<evidence type="ECO:0000256" key="3">
    <source>
        <dbReference type="ARBA" id="ARBA00023155"/>
    </source>
</evidence>
<dbReference type="PROSITE" id="PS50071">
    <property type="entry name" value="HOMEOBOX_2"/>
    <property type="match status" value="1"/>
</dbReference>
<evidence type="ECO:0000313" key="9">
    <source>
        <dbReference type="EMBL" id="ORY51739.1"/>
    </source>
</evidence>
<feature type="compositionally biased region" description="Low complexity" evidence="7">
    <location>
        <begin position="405"/>
        <end position="423"/>
    </location>
</feature>
<evidence type="ECO:0000256" key="4">
    <source>
        <dbReference type="ARBA" id="ARBA00023242"/>
    </source>
</evidence>
<feature type="region of interest" description="Disordered" evidence="7">
    <location>
        <begin position="1"/>
        <end position="95"/>
    </location>
</feature>
<dbReference type="Proteomes" id="UP000193920">
    <property type="component" value="Unassembled WGS sequence"/>
</dbReference>
<dbReference type="AlphaFoldDB" id="A0A1Y2CXH1"/>
<evidence type="ECO:0000259" key="8">
    <source>
        <dbReference type="PROSITE" id="PS50071"/>
    </source>
</evidence>
<dbReference type="EMBL" id="MCOG01000095">
    <property type="protein sequence ID" value="ORY51739.1"/>
    <property type="molecule type" value="Genomic_DNA"/>
</dbReference>
<feature type="DNA-binding region" description="Homeobox" evidence="5">
    <location>
        <begin position="86"/>
        <end position="145"/>
    </location>
</feature>
<keyword evidence="2 5" id="KW-0238">DNA-binding</keyword>
<feature type="region of interest" description="Disordered" evidence="7">
    <location>
        <begin position="476"/>
        <end position="511"/>
    </location>
</feature>
<dbReference type="Pfam" id="PF00046">
    <property type="entry name" value="Homeodomain"/>
    <property type="match status" value="1"/>
</dbReference>
<organism evidence="9 10">
    <name type="scientific">Neocallimastix californiae</name>
    <dbReference type="NCBI Taxonomy" id="1754190"/>
    <lineage>
        <taxon>Eukaryota</taxon>
        <taxon>Fungi</taxon>
        <taxon>Fungi incertae sedis</taxon>
        <taxon>Chytridiomycota</taxon>
        <taxon>Chytridiomycota incertae sedis</taxon>
        <taxon>Neocallimastigomycetes</taxon>
        <taxon>Neocallimastigales</taxon>
        <taxon>Neocallimastigaceae</taxon>
        <taxon>Neocallimastix</taxon>
    </lineage>
</organism>
<evidence type="ECO:0000256" key="5">
    <source>
        <dbReference type="PROSITE-ProRule" id="PRU00108"/>
    </source>
</evidence>
<dbReference type="STRING" id="1754190.A0A1Y2CXH1"/>
<comment type="caution">
    <text evidence="9">The sequence shown here is derived from an EMBL/GenBank/DDBJ whole genome shotgun (WGS) entry which is preliminary data.</text>
</comment>
<dbReference type="InterPro" id="IPR009057">
    <property type="entry name" value="Homeodomain-like_sf"/>
</dbReference>
<evidence type="ECO:0000256" key="7">
    <source>
        <dbReference type="SAM" id="MobiDB-lite"/>
    </source>
</evidence>
<feature type="compositionally biased region" description="Low complexity" evidence="7">
    <location>
        <begin position="1"/>
        <end position="55"/>
    </location>
</feature>
<dbReference type="PANTHER" id="PTHR24339:SF28">
    <property type="entry name" value="E5-RELATED"/>
    <property type="match status" value="1"/>
</dbReference>
<dbReference type="OrthoDB" id="6159439at2759"/>
<evidence type="ECO:0000313" key="10">
    <source>
        <dbReference type="Proteomes" id="UP000193920"/>
    </source>
</evidence>
<name>A0A1Y2CXH1_9FUNG</name>
<dbReference type="GO" id="GO:0000981">
    <property type="term" value="F:DNA-binding transcription factor activity, RNA polymerase II-specific"/>
    <property type="evidence" value="ECO:0007669"/>
    <property type="project" value="InterPro"/>
</dbReference>
<feature type="region of interest" description="Disordered" evidence="7">
    <location>
        <begin position="405"/>
        <end position="429"/>
    </location>
</feature>
<protein>
    <recommendedName>
        <fullName evidence="8">Homeobox domain-containing protein</fullName>
    </recommendedName>
</protein>
<comment type="subcellular location">
    <subcellularLocation>
        <location evidence="1 5 6">Nucleus</location>
    </subcellularLocation>
</comment>
<feature type="domain" description="Homeobox" evidence="8">
    <location>
        <begin position="84"/>
        <end position="144"/>
    </location>
</feature>
<dbReference type="InterPro" id="IPR001356">
    <property type="entry name" value="HD"/>
</dbReference>
<proteinExistence type="predicted"/>
<accession>A0A1Y2CXH1</accession>
<sequence>MLTSTTTSSPVTSSMPAVSASPPSTSSSINITNNTYTENQNQTLYPLPSSSSIDSDGIKDVNSKNCSTSKNNENGSKNDYANIDPRKRKRRRTSHDEQILLDSFFRKNHFPNAALRQILSADTGMSARAVQIWFQNRRQAERKKKTKNHNNMNMNLGLRMNLGMNMGFGFGMGLGLPLMNLPMQRPNANILPSTNVIGNNSNNINIKSMKNETNSEENQMNLDMKNSSVSSLQMPAKAEAEKGNLPIYPRSVGNKSSSFKSNYSNKIEKKGPQPILPKHLISNNTNTVINKNKSKIKNKVNDSSKNIDIQSSLNHYSALTSSFNNNESSMKDNTFSIFKKESNNTIPQKNIPILPNTLQYSNMFNNNNNTMNNNTKNSNVNNNNVQQININCNNNDNFNNQNMMNNSQNIDNSGNNYNYNGEKSSNDNDITLNSTNYDEMQSNMVYSASVNNNSNCINSNNNNNNNSTYLPVKQINNNNNSNNNYTISNSDTLVNSSSSSQQSMCSHSVSQSPSIQYEYRVQIE</sequence>
<dbReference type="SUPFAM" id="SSF46689">
    <property type="entry name" value="Homeodomain-like"/>
    <property type="match status" value="1"/>
</dbReference>
<dbReference type="PROSITE" id="PS00027">
    <property type="entry name" value="HOMEOBOX_1"/>
    <property type="match status" value="1"/>
</dbReference>
<evidence type="ECO:0000256" key="1">
    <source>
        <dbReference type="ARBA" id="ARBA00004123"/>
    </source>
</evidence>
<feature type="compositionally biased region" description="Polar residues" evidence="7">
    <location>
        <begin position="63"/>
        <end position="79"/>
    </location>
</feature>
<gene>
    <name evidence="9" type="ORF">LY90DRAFT_508337</name>
</gene>
<dbReference type="InterPro" id="IPR050877">
    <property type="entry name" value="EMX-VAX-Noto_Homeobox_TFs"/>
</dbReference>
<keyword evidence="4 5" id="KW-0539">Nucleus</keyword>
<dbReference type="InterPro" id="IPR017970">
    <property type="entry name" value="Homeobox_CS"/>
</dbReference>
<dbReference type="SMART" id="SM00389">
    <property type="entry name" value="HOX"/>
    <property type="match status" value="1"/>
</dbReference>
<dbReference type="GO" id="GO:0000978">
    <property type="term" value="F:RNA polymerase II cis-regulatory region sequence-specific DNA binding"/>
    <property type="evidence" value="ECO:0007669"/>
    <property type="project" value="TreeGrafter"/>
</dbReference>
<evidence type="ECO:0000256" key="6">
    <source>
        <dbReference type="RuleBase" id="RU000682"/>
    </source>
</evidence>
<evidence type="ECO:0000256" key="2">
    <source>
        <dbReference type="ARBA" id="ARBA00023125"/>
    </source>
</evidence>
<dbReference type="CDD" id="cd00086">
    <property type="entry name" value="homeodomain"/>
    <property type="match status" value="1"/>
</dbReference>
<dbReference type="GO" id="GO:0005634">
    <property type="term" value="C:nucleus"/>
    <property type="evidence" value="ECO:0007669"/>
    <property type="project" value="UniProtKB-SubCell"/>
</dbReference>